<evidence type="ECO:0000256" key="1">
    <source>
        <dbReference type="SAM" id="MobiDB-lite"/>
    </source>
</evidence>
<feature type="compositionally biased region" description="Low complexity" evidence="1">
    <location>
        <begin position="102"/>
        <end position="119"/>
    </location>
</feature>
<evidence type="ECO:0000313" key="2">
    <source>
        <dbReference type="EMBL" id="KAK2702272.1"/>
    </source>
</evidence>
<sequence>QEEEHSTPGLIRKLKLSGELRSKLEMAHSKKNSKEKQVGEEGSTEEDSSQGSVTQLSEHRKMLLEKQLCKFSMDYANGCSKEDETDRVRRVSAHQMLDQRPRSSSSPPNSYYSPSSTPNLEARKISESYMSRKFSSQSQLIDKSNFINRVLSELVSYLAIHLIFDQIVRDTEDPECLCLLKNKRMKMKQNTGSIKLIPCK</sequence>
<feature type="compositionally biased region" description="Basic and acidic residues" evidence="1">
    <location>
        <begin position="16"/>
        <end position="39"/>
    </location>
</feature>
<gene>
    <name evidence="2" type="ORF">QYM36_019134</name>
</gene>
<protein>
    <submittedName>
        <fullName evidence="2">Uncharacterized protein</fullName>
    </submittedName>
</protein>
<feature type="non-terminal residue" evidence="2">
    <location>
        <position position="200"/>
    </location>
</feature>
<accession>A0AA88HBC2</accession>
<feature type="region of interest" description="Disordered" evidence="1">
    <location>
        <begin position="94"/>
        <end position="119"/>
    </location>
</feature>
<keyword evidence="3" id="KW-1185">Reference proteome</keyword>
<dbReference type="Proteomes" id="UP001187531">
    <property type="component" value="Unassembled WGS sequence"/>
</dbReference>
<dbReference type="AlphaFoldDB" id="A0AA88HBC2"/>
<feature type="region of interest" description="Disordered" evidence="1">
    <location>
        <begin position="1"/>
        <end position="59"/>
    </location>
</feature>
<comment type="caution">
    <text evidence="2">The sequence shown here is derived from an EMBL/GenBank/DDBJ whole genome shotgun (WGS) entry which is preliminary data.</text>
</comment>
<name>A0AA88HBC2_ARTSF</name>
<reference evidence="2" key="1">
    <citation type="submission" date="2023-07" db="EMBL/GenBank/DDBJ databases">
        <title>Chromosome-level genome assembly of Artemia franciscana.</title>
        <authorList>
            <person name="Jo E."/>
        </authorList>
    </citation>
    <scope>NUCLEOTIDE SEQUENCE</scope>
    <source>
        <tissue evidence="2">Whole body</tissue>
    </source>
</reference>
<organism evidence="2 3">
    <name type="scientific">Artemia franciscana</name>
    <name type="common">Brine shrimp</name>
    <name type="synonym">Artemia sanfranciscana</name>
    <dbReference type="NCBI Taxonomy" id="6661"/>
    <lineage>
        <taxon>Eukaryota</taxon>
        <taxon>Metazoa</taxon>
        <taxon>Ecdysozoa</taxon>
        <taxon>Arthropoda</taxon>
        <taxon>Crustacea</taxon>
        <taxon>Branchiopoda</taxon>
        <taxon>Anostraca</taxon>
        <taxon>Artemiidae</taxon>
        <taxon>Artemia</taxon>
    </lineage>
</organism>
<dbReference type="EMBL" id="JAVRJZ010000526">
    <property type="protein sequence ID" value="KAK2702272.1"/>
    <property type="molecule type" value="Genomic_DNA"/>
</dbReference>
<evidence type="ECO:0000313" key="3">
    <source>
        <dbReference type="Proteomes" id="UP001187531"/>
    </source>
</evidence>
<proteinExistence type="predicted"/>